<feature type="transmembrane region" description="Helical" evidence="3">
    <location>
        <begin position="20"/>
        <end position="42"/>
    </location>
</feature>
<evidence type="ECO:0000256" key="3">
    <source>
        <dbReference type="SAM" id="Phobius"/>
    </source>
</evidence>
<keyword evidence="1 2" id="KW-0808">Transferase</keyword>
<evidence type="ECO:0000313" key="4">
    <source>
        <dbReference type="EMBL" id="MCA9383213.1"/>
    </source>
</evidence>
<feature type="transmembrane region" description="Helical" evidence="3">
    <location>
        <begin position="176"/>
        <end position="200"/>
    </location>
</feature>
<keyword evidence="3" id="KW-0812">Transmembrane</keyword>
<dbReference type="EMBL" id="JAGQLK010000039">
    <property type="protein sequence ID" value="MCA9383213.1"/>
    <property type="molecule type" value="Genomic_DNA"/>
</dbReference>
<evidence type="ECO:0000313" key="5">
    <source>
        <dbReference type="Proteomes" id="UP000783287"/>
    </source>
</evidence>
<dbReference type="GO" id="GO:0008654">
    <property type="term" value="P:phospholipid biosynthetic process"/>
    <property type="evidence" value="ECO:0007669"/>
    <property type="project" value="InterPro"/>
</dbReference>
<evidence type="ECO:0000256" key="1">
    <source>
        <dbReference type="ARBA" id="ARBA00022679"/>
    </source>
</evidence>
<dbReference type="Pfam" id="PF01066">
    <property type="entry name" value="CDP-OH_P_transf"/>
    <property type="match status" value="1"/>
</dbReference>
<dbReference type="GO" id="GO:0016780">
    <property type="term" value="F:phosphotransferase activity, for other substituted phosphate groups"/>
    <property type="evidence" value="ECO:0007669"/>
    <property type="project" value="InterPro"/>
</dbReference>
<dbReference type="Gene3D" id="1.20.120.1760">
    <property type="match status" value="1"/>
</dbReference>
<reference evidence="4" key="2">
    <citation type="journal article" date="2021" name="Microbiome">
        <title>Successional dynamics and alternative stable states in a saline activated sludge microbial community over 9 years.</title>
        <authorList>
            <person name="Wang Y."/>
            <person name="Ye J."/>
            <person name="Ju F."/>
            <person name="Liu L."/>
            <person name="Boyd J.A."/>
            <person name="Deng Y."/>
            <person name="Parks D.H."/>
            <person name="Jiang X."/>
            <person name="Yin X."/>
            <person name="Woodcroft B.J."/>
            <person name="Tyson G.W."/>
            <person name="Hugenholtz P."/>
            <person name="Polz M.F."/>
            <person name="Zhang T."/>
        </authorList>
    </citation>
    <scope>NUCLEOTIDE SEQUENCE</scope>
    <source>
        <strain evidence="4">HKST-UBA14</strain>
    </source>
</reference>
<dbReference type="GO" id="GO:0016020">
    <property type="term" value="C:membrane"/>
    <property type="evidence" value="ECO:0007669"/>
    <property type="project" value="InterPro"/>
</dbReference>
<comment type="caution">
    <text evidence="4">The sequence shown here is derived from an EMBL/GenBank/DDBJ whole genome shotgun (WGS) entry which is preliminary data.</text>
</comment>
<keyword evidence="3" id="KW-0472">Membrane</keyword>
<feature type="transmembrane region" description="Helical" evidence="3">
    <location>
        <begin position="48"/>
        <end position="67"/>
    </location>
</feature>
<dbReference type="InterPro" id="IPR048254">
    <property type="entry name" value="CDP_ALCOHOL_P_TRANSF_CS"/>
</dbReference>
<comment type="similarity">
    <text evidence="2">Belongs to the CDP-alcohol phosphatidyltransferase class-I family.</text>
</comment>
<dbReference type="PROSITE" id="PS00379">
    <property type="entry name" value="CDP_ALCOHOL_P_TRANSF"/>
    <property type="match status" value="1"/>
</dbReference>
<sequence length="206" mass="22772">MLPKIKKSLQPYLEVIFKPISFISPNILTIIGMVFPLLFLYLLVEENYLWATISLFGVGFDVADGTVARMTKRESAFGGVLDATLDRVADAIILSAFGFANIISWAWVMVTIISSYVISYVKGKAEAAAGESNVGTNKFSVGFMQRPTRFLFILAVSASLLINTDKLLYGYNLTQVIFFLLLVGSVVTVIQRFMIIYSVLTPTQKA</sequence>
<dbReference type="InterPro" id="IPR000462">
    <property type="entry name" value="CDP-OH_P_trans"/>
</dbReference>
<proteinExistence type="inferred from homology"/>
<accession>A0A955L5W2</accession>
<protein>
    <submittedName>
        <fullName evidence="4">CDP-alcohol phosphatidyltransferase family protein</fullName>
    </submittedName>
</protein>
<dbReference type="AlphaFoldDB" id="A0A955L5W2"/>
<evidence type="ECO:0000256" key="2">
    <source>
        <dbReference type="RuleBase" id="RU003750"/>
    </source>
</evidence>
<keyword evidence="3" id="KW-1133">Transmembrane helix</keyword>
<feature type="transmembrane region" description="Helical" evidence="3">
    <location>
        <begin position="88"/>
        <end position="118"/>
    </location>
</feature>
<gene>
    <name evidence="4" type="ORF">KC909_02505</name>
</gene>
<feature type="transmembrane region" description="Helical" evidence="3">
    <location>
        <begin position="150"/>
        <end position="169"/>
    </location>
</feature>
<name>A0A955L5W2_9BACT</name>
<organism evidence="4 5">
    <name type="scientific">Candidatus Dojkabacteria bacterium</name>
    <dbReference type="NCBI Taxonomy" id="2099670"/>
    <lineage>
        <taxon>Bacteria</taxon>
        <taxon>Candidatus Dojkabacteria</taxon>
    </lineage>
</organism>
<dbReference type="InterPro" id="IPR043130">
    <property type="entry name" value="CDP-OH_PTrfase_TM_dom"/>
</dbReference>
<reference evidence="4" key="1">
    <citation type="submission" date="2020-04" db="EMBL/GenBank/DDBJ databases">
        <authorList>
            <person name="Zhang T."/>
        </authorList>
    </citation>
    <scope>NUCLEOTIDE SEQUENCE</scope>
    <source>
        <strain evidence="4">HKST-UBA14</strain>
    </source>
</reference>
<dbReference type="Proteomes" id="UP000783287">
    <property type="component" value="Unassembled WGS sequence"/>
</dbReference>